<name>A0A3L7A2N8_9MICO</name>
<dbReference type="OrthoDB" id="3733304at2"/>
<dbReference type="AlphaFoldDB" id="A0A3L7A2N8"/>
<evidence type="ECO:0000313" key="9">
    <source>
        <dbReference type="Proteomes" id="UP000270299"/>
    </source>
</evidence>
<evidence type="ECO:0000256" key="6">
    <source>
        <dbReference type="ARBA" id="ARBA00023136"/>
    </source>
</evidence>
<feature type="transmembrane region" description="Helical" evidence="7">
    <location>
        <begin position="229"/>
        <end position="247"/>
    </location>
</feature>
<feature type="transmembrane region" description="Helical" evidence="7">
    <location>
        <begin position="85"/>
        <end position="106"/>
    </location>
</feature>
<comment type="similarity">
    <text evidence="2">Belongs to the polysaccharide synthase family.</text>
</comment>
<keyword evidence="9" id="KW-1185">Reference proteome</keyword>
<feature type="transmembrane region" description="Helical" evidence="7">
    <location>
        <begin position="287"/>
        <end position="307"/>
    </location>
</feature>
<evidence type="ECO:0000256" key="1">
    <source>
        <dbReference type="ARBA" id="ARBA00004651"/>
    </source>
</evidence>
<sequence length="410" mass="42405">MSRRRLLGFTGGYGASVIISGVISIGVLPVIIVFAGEAVWAEIAVAQGVAGFAYVLVIFGWGVTGPTDVASLEPADRGRYYLDSLISRIWLLAVVLPPAIVIALLFGSAYPLVTAFTVVTGLVSGLSGAWFFVGEASPGRYFFLDLVPKSIGTLAGAGLLMITGNALWFILVQGLGAVAALIVTTVSISSRYPGWARDLSARGAFARLSGQSAAVAMSLTSAIYVNLPILIVGAFAGTQVTAAYALAERIMRFGLMATRPIVQVSQSFVPAKPEEEQARRARVVTKIAALTGLAGGIAYAAATPWIVDLFSGSGLSIPFALSIPLGIALAAMLVSQITGFACLTAFGQTRALATSTIAGAITGAVLLVPLMLAFGTPGIAAGLAVSEVVVLIVQLSRLRPFLRQRDTLTA</sequence>
<feature type="transmembrane region" description="Helical" evidence="7">
    <location>
        <begin position="378"/>
        <end position="395"/>
    </location>
</feature>
<dbReference type="EMBL" id="RCUV01000001">
    <property type="protein sequence ID" value="RLP73861.1"/>
    <property type="molecule type" value="Genomic_DNA"/>
</dbReference>
<dbReference type="GO" id="GO:0005886">
    <property type="term" value="C:plasma membrane"/>
    <property type="evidence" value="ECO:0007669"/>
    <property type="project" value="UniProtKB-SubCell"/>
</dbReference>
<comment type="subcellular location">
    <subcellularLocation>
        <location evidence="1">Cell membrane</location>
        <topology evidence="1">Multi-pass membrane protein</topology>
    </subcellularLocation>
</comment>
<feature type="transmembrane region" description="Helical" evidence="7">
    <location>
        <begin position="112"/>
        <end position="134"/>
    </location>
</feature>
<dbReference type="Proteomes" id="UP000270299">
    <property type="component" value="Unassembled WGS sequence"/>
</dbReference>
<proteinExistence type="inferred from homology"/>
<dbReference type="RefSeq" id="WP_147436198.1">
    <property type="nucleotide sequence ID" value="NZ_BMXM01000002.1"/>
</dbReference>
<protein>
    <recommendedName>
        <fullName evidence="10">Polysaccharide biosynthesis protein C-terminal domain-containing protein</fullName>
    </recommendedName>
</protein>
<keyword evidence="3" id="KW-1003">Cell membrane</keyword>
<feature type="transmembrane region" description="Helical" evidence="7">
    <location>
        <begin position="12"/>
        <end position="34"/>
    </location>
</feature>
<gene>
    <name evidence="8" type="ORF">D9V29_00760</name>
</gene>
<evidence type="ECO:0008006" key="10">
    <source>
        <dbReference type="Google" id="ProtNLM"/>
    </source>
</evidence>
<feature type="transmembrane region" description="Helical" evidence="7">
    <location>
        <begin position="351"/>
        <end position="372"/>
    </location>
</feature>
<feature type="transmembrane region" description="Helical" evidence="7">
    <location>
        <begin position="141"/>
        <end position="162"/>
    </location>
</feature>
<dbReference type="PANTHER" id="PTHR30250:SF10">
    <property type="entry name" value="LIPOPOLYSACCHARIDE BIOSYNTHESIS PROTEIN WZXC"/>
    <property type="match status" value="1"/>
</dbReference>
<feature type="transmembrane region" description="Helical" evidence="7">
    <location>
        <begin position="40"/>
        <end position="64"/>
    </location>
</feature>
<evidence type="ECO:0000256" key="4">
    <source>
        <dbReference type="ARBA" id="ARBA00022692"/>
    </source>
</evidence>
<organism evidence="8 9">
    <name type="scientific">Mycetocola manganoxydans</name>
    <dbReference type="NCBI Taxonomy" id="699879"/>
    <lineage>
        <taxon>Bacteria</taxon>
        <taxon>Bacillati</taxon>
        <taxon>Actinomycetota</taxon>
        <taxon>Actinomycetes</taxon>
        <taxon>Micrococcales</taxon>
        <taxon>Microbacteriaceae</taxon>
        <taxon>Mycetocola</taxon>
    </lineage>
</organism>
<evidence type="ECO:0000256" key="2">
    <source>
        <dbReference type="ARBA" id="ARBA00007430"/>
    </source>
</evidence>
<accession>A0A3L7A2N8</accession>
<dbReference type="InterPro" id="IPR050833">
    <property type="entry name" value="Poly_Biosynth_Transport"/>
</dbReference>
<dbReference type="PANTHER" id="PTHR30250">
    <property type="entry name" value="PST FAMILY PREDICTED COLANIC ACID TRANSPORTER"/>
    <property type="match status" value="1"/>
</dbReference>
<feature type="transmembrane region" description="Helical" evidence="7">
    <location>
        <begin position="204"/>
        <end position="223"/>
    </location>
</feature>
<evidence type="ECO:0000256" key="5">
    <source>
        <dbReference type="ARBA" id="ARBA00022989"/>
    </source>
</evidence>
<evidence type="ECO:0000313" key="8">
    <source>
        <dbReference type="EMBL" id="RLP73861.1"/>
    </source>
</evidence>
<keyword evidence="6 7" id="KW-0472">Membrane</keyword>
<feature type="transmembrane region" description="Helical" evidence="7">
    <location>
        <begin position="319"/>
        <end position="344"/>
    </location>
</feature>
<feature type="transmembrane region" description="Helical" evidence="7">
    <location>
        <begin position="168"/>
        <end position="192"/>
    </location>
</feature>
<evidence type="ECO:0000256" key="3">
    <source>
        <dbReference type="ARBA" id="ARBA00022475"/>
    </source>
</evidence>
<keyword evidence="5 7" id="KW-1133">Transmembrane helix</keyword>
<comment type="caution">
    <text evidence="8">The sequence shown here is derived from an EMBL/GenBank/DDBJ whole genome shotgun (WGS) entry which is preliminary data.</text>
</comment>
<reference evidence="8 9" key="1">
    <citation type="submission" date="2018-10" db="EMBL/GenBank/DDBJ databases">
        <authorList>
            <person name="Li J."/>
        </authorList>
    </citation>
    <scope>NUCLEOTIDE SEQUENCE [LARGE SCALE GENOMIC DNA]</scope>
    <source>
        <strain evidence="8 9">CCTCC AB209002</strain>
    </source>
</reference>
<evidence type="ECO:0000256" key="7">
    <source>
        <dbReference type="SAM" id="Phobius"/>
    </source>
</evidence>
<keyword evidence="4 7" id="KW-0812">Transmembrane</keyword>